<dbReference type="InterPro" id="IPR042099">
    <property type="entry name" value="ANL_N_sf"/>
</dbReference>
<evidence type="ECO:0000259" key="4">
    <source>
        <dbReference type="PROSITE" id="PS50075"/>
    </source>
</evidence>
<dbReference type="Gene3D" id="3.30.559.30">
    <property type="entry name" value="Nonribosomal peptide synthetase, condensation domain"/>
    <property type="match status" value="1"/>
</dbReference>
<dbReference type="Gene3D" id="1.10.1200.10">
    <property type="entry name" value="ACP-like"/>
    <property type="match status" value="1"/>
</dbReference>
<dbReference type="Proteomes" id="UP001165136">
    <property type="component" value="Unassembled WGS sequence"/>
</dbReference>
<reference evidence="5" key="1">
    <citation type="submission" date="2023-03" db="EMBL/GenBank/DDBJ databases">
        <title>Amycolatopsis taiwanensis NBRC 103393.</title>
        <authorList>
            <person name="Ichikawa N."/>
            <person name="Sato H."/>
            <person name="Tonouchi N."/>
        </authorList>
    </citation>
    <scope>NUCLEOTIDE SEQUENCE</scope>
    <source>
        <strain evidence="5">NBRC 103393</strain>
    </source>
</reference>
<dbReference type="Pfam" id="PF00668">
    <property type="entry name" value="Condensation"/>
    <property type="match status" value="1"/>
</dbReference>
<evidence type="ECO:0000256" key="3">
    <source>
        <dbReference type="ARBA" id="ARBA00022553"/>
    </source>
</evidence>
<dbReference type="InterPro" id="IPR036736">
    <property type="entry name" value="ACP-like_sf"/>
</dbReference>
<dbReference type="GO" id="GO:0008610">
    <property type="term" value="P:lipid biosynthetic process"/>
    <property type="evidence" value="ECO:0007669"/>
    <property type="project" value="UniProtKB-ARBA"/>
</dbReference>
<dbReference type="CDD" id="cd19531">
    <property type="entry name" value="LCL_NRPS-like"/>
    <property type="match status" value="1"/>
</dbReference>
<evidence type="ECO:0000313" key="6">
    <source>
        <dbReference type="Proteomes" id="UP001165136"/>
    </source>
</evidence>
<dbReference type="InterPro" id="IPR001242">
    <property type="entry name" value="Condensation_dom"/>
</dbReference>
<keyword evidence="3" id="KW-0597">Phosphoprotein</keyword>
<sequence length="1244" mass="132225">MKEVLTHRASRAQQRLWFVEQLVPGEPVHNISCEVTFADRLDEAVLRSAVADVVDRHESLRTKLVMRDNDLWQVVLTPPEEQPLAFVDLSGEAEIDRSYRDLCARVGTEVFDLGAAPLLRMVHARLGSADALIIVLHHAIADAVSAAILMRDLIIAYDCRIEGRTPDWPDLPVQYADFTAWQEERSNSPAARQDLAYWRDQLADVSTLDLTHGRPRPQLLSQRGKRIDVVVDEDTAKTLDAFVRTEHATTFMAMLAAYAAALGRVFGSDDVAVSSSVAGRPLPEVREVVGMFVDRVVLRLDLSEGPTFRELVGMARRVVAEAHDHGSVTFDQIIEAVAPDREVGVTPLAQAAINLQPKSDTYSAGTGGMPKRTTGSLIDTGMVGHDLSLDMLEDYGYMGTVRYRSDIVSDDAAQRVRTLFLRFLRDGLAEPDRPLWTIDPEEKPGVEPPILDGPVLLHEVIGQWAHRTPGAPALVWPGGSITFADYGAAANRLAHALRERGVGPEVPVLVGMERSPELFVAMLAVLKAGGVYVPVDPAAPPAHLSTVVDQCGAKLALVGLDPPRLPSSVATLPVTQTRAEDPGAPEVPVRPENGAYLLFTSGSTGVPKGVVVEHRNVVAYLRGLLTLFPAAASHVTVQPPTFDSSMTSTLGALANGGALHVVDDDTARDRRALAEFLATHPADFMKITPSHLAALLAGGDTAGLRPRKAVILGGEAAGSALTTRLVRDGWGVIVHYGPTETAIGVCAQWLDGETDSPPLGRPLPGVGVYLLDRWGRPVAPGCLGEVYIGGPQVSRGYLGAPGTTAAAFVPDPFHGGRMYRTGDLARRSPDERLWFCGRADRQVKIRGFRVEPGAVEAALDTHPDVRHSAVVARDGRLVAYVAPASVSPSALLEFAATVLPAHAVPAEVVALPELPMTRHGKLDVAALPDLPARSERGPEPETPVEAALLECWRQALPGRSFGVTDGFFDLGGDSIRAIHVISEARRRDLPLTLRQLFGLRTIRAIAAALDVPESRGSKAPLGITGPTVLRLPAGAEVTERPGVSVAGSIVTIDPARVDDADIADLVSADGDVADAPGVLLPSSTLDALYGEANETYGTAPLDLVVAAVMRALDTTALAVGAGVVRAAASADDAQLIRDVKAALRAPSADDGSLPGVRMIRLPRSVAVTEVGAAGDRLVITVAGARVLGPADVAERVRDRLVDVVTHCLGTEASYAAADFPDSGLDDETIAHLLAGLDDDSEVTS</sequence>
<dbReference type="Pfam" id="PF13193">
    <property type="entry name" value="AMP-binding_C"/>
    <property type="match status" value="1"/>
</dbReference>
<dbReference type="SUPFAM" id="SSF56801">
    <property type="entry name" value="Acetyl-CoA synthetase-like"/>
    <property type="match status" value="1"/>
</dbReference>
<gene>
    <name evidence="5" type="ORF">Atai01_69280</name>
</gene>
<dbReference type="GO" id="GO:0043041">
    <property type="term" value="P:amino acid activation for nonribosomal peptide biosynthetic process"/>
    <property type="evidence" value="ECO:0007669"/>
    <property type="project" value="TreeGrafter"/>
</dbReference>
<dbReference type="SUPFAM" id="SSF52777">
    <property type="entry name" value="CoA-dependent acyltransferases"/>
    <property type="match status" value="2"/>
</dbReference>
<dbReference type="PROSITE" id="PS00455">
    <property type="entry name" value="AMP_BINDING"/>
    <property type="match status" value="1"/>
</dbReference>
<dbReference type="InterPro" id="IPR020845">
    <property type="entry name" value="AMP-binding_CS"/>
</dbReference>
<dbReference type="PANTHER" id="PTHR45527">
    <property type="entry name" value="NONRIBOSOMAL PEPTIDE SYNTHETASE"/>
    <property type="match status" value="1"/>
</dbReference>
<dbReference type="SUPFAM" id="SSF47336">
    <property type="entry name" value="ACP-like"/>
    <property type="match status" value="1"/>
</dbReference>
<dbReference type="Pfam" id="PF00501">
    <property type="entry name" value="AMP-binding"/>
    <property type="match status" value="1"/>
</dbReference>
<dbReference type="Gene3D" id="3.40.50.12780">
    <property type="entry name" value="N-terminal domain of ligase-like"/>
    <property type="match status" value="1"/>
</dbReference>
<organism evidence="5 6">
    <name type="scientific">Amycolatopsis taiwanensis</name>
    <dbReference type="NCBI Taxonomy" id="342230"/>
    <lineage>
        <taxon>Bacteria</taxon>
        <taxon>Bacillati</taxon>
        <taxon>Actinomycetota</taxon>
        <taxon>Actinomycetes</taxon>
        <taxon>Pseudonocardiales</taxon>
        <taxon>Pseudonocardiaceae</taxon>
        <taxon>Amycolatopsis</taxon>
    </lineage>
</organism>
<dbReference type="InterPro" id="IPR006162">
    <property type="entry name" value="Ppantetheine_attach_site"/>
</dbReference>
<comment type="caution">
    <text evidence="5">The sequence shown here is derived from an EMBL/GenBank/DDBJ whole genome shotgun (WGS) entry which is preliminary data.</text>
</comment>
<comment type="cofactor">
    <cofactor evidence="1">
        <name>pantetheine 4'-phosphate</name>
        <dbReference type="ChEBI" id="CHEBI:47942"/>
    </cofactor>
</comment>
<dbReference type="InterPro" id="IPR009081">
    <property type="entry name" value="PP-bd_ACP"/>
</dbReference>
<protein>
    <recommendedName>
        <fullName evidence="4">Carrier domain-containing protein</fullName>
    </recommendedName>
</protein>
<accession>A0A9W6R6H0</accession>
<dbReference type="GO" id="GO:0031177">
    <property type="term" value="F:phosphopantetheine binding"/>
    <property type="evidence" value="ECO:0007669"/>
    <property type="project" value="TreeGrafter"/>
</dbReference>
<dbReference type="PROSITE" id="PS50075">
    <property type="entry name" value="CARRIER"/>
    <property type="match status" value="1"/>
</dbReference>
<feature type="domain" description="Carrier" evidence="4">
    <location>
        <begin position="939"/>
        <end position="1013"/>
    </location>
</feature>
<dbReference type="RefSeq" id="WP_285489534.1">
    <property type="nucleotide sequence ID" value="NZ_BSTI01000022.1"/>
</dbReference>
<proteinExistence type="predicted"/>
<dbReference type="CDD" id="cd05930">
    <property type="entry name" value="A_NRPS"/>
    <property type="match status" value="1"/>
</dbReference>
<name>A0A9W6R6H0_9PSEU</name>
<dbReference type="Gene3D" id="3.30.559.10">
    <property type="entry name" value="Chloramphenicol acetyltransferase-like domain"/>
    <property type="match status" value="1"/>
</dbReference>
<dbReference type="Pfam" id="PF00550">
    <property type="entry name" value="PP-binding"/>
    <property type="match status" value="1"/>
</dbReference>
<dbReference type="Gene3D" id="3.30.300.30">
    <property type="match status" value="1"/>
</dbReference>
<dbReference type="GO" id="GO:0003824">
    <property type="term" value="F:catalytic activity"/>
    <property type="evidence" value="ECO:0007669"/>
    <property type="project" value="InterPro"/>
</dbReference>
<dbReference type="InterPro" id="IPR000873">
    <property type="entry name" value="AMP-dep_synth/lig_dom"/>
</dbReference>
<dbReference type="PANTHER" id="PTHR45527:SF1">
    <property type="entry name" value="FATTY ACID SYNTHASE"/>
    <property type="match status" value="1"/>
</dbReference>
<dbReference type="NCBIfam" id="TIGR01733">
    <property type="entry name" value="AA-adenyl-dom"/>
    <property type="match status" value="1"/>
</dbReference>
<keyword evidence="6" id="KW-1185">Reference proteome</keyword>
<dbReference type="AlphaFoldDB" id="A0A9W6R6H0"/>
<evidence type="ECO:0000256" key="1">
    <source>
        <dbReference type="ARBA" id="ARBA00001957"/>
    </source>
</evidence>
<evidence type="ECO:0000256" key="2">
    <source>
        <dbReference type="ARBA" id="ARBA00022450"/>
    </source>
</evidence>
<dbReference type="InterPro" id="IPR045851">
    <property type="entry name" value="AMP-bd_C_sf"/>
</dbReference>
<dbReference type="EMBL" id="BSTI01000022">
    <property type="protein sequence ID" value="GLY70309.1"/>
    <property type="molecule type" value="Genomic_DNA"/>
</dbReference>
<dbReference type="PROSITE" id="PS00012">
    <property type="entry name" value="PHOSPHOPANTETHEINE"/>
    <property type="match status" value="1"/>
</dbReference>
<keyword evidence="2" id="KW-0596">Phosphopantetheine</keyword>
<dbReference type="GO" id="GO:0044550">
    <property type="term" value="P:secondary metabolite biosynthetic process"/>
    <property type="evidence" value="ECO:0007669"/>
    <property type="project" value="TreeGrafter"/>
</dbReference>
<dbReference type="InterPro" id="IPR025110">
    <property type="entry name" value="AMP-bd_C"/>
</dbReference>
<evidence type="ECO:0000313" key="5">
    <source>
        <dbReference type="EMBL" id="GLY70309.1"/>
    </source>
</evidence>
<dbReference type="GO" id="GO:0005737">
    <property type="term" value="C:cytoplasm"/>
    <property type="evidence" value="ECO:0007669"/>
    <property type="project" value="TreeGrafter"/>
</dbReference>
<dbReference type="InterPro" id="IPR023213">
    <property type="entry name" value="CAT-like_dom_sf"/>
</dbReference>
<dbReference type="InterPro" id="IPR010071">
    <property type="entry name" value="AA_adenyl_dom"/>
</dbReference>